<dbReference type="InterPro" id="IPR018466">
    <property type="entry name" value="Kre9/Knh1-like_N"/>
</dbReference>
<reference evidence="6 7" key="1">
    <citation type="submission" date="2023-04" db="EMBL/GenBank/DDBJ databases">
        <title>Genome of Basidiobolus ranarum AG-B5.</title>
        <authorList>
            <person name="Stajich J.E."/>
            <person name="Carter-House D."/>
            <person name="Gryganskyi A."/>
        </authorList>
    </citation>
    <scope>NUCLEOTIDE SEQUENCE [LARGE SCALE GENOMIC DNA]</scope>
    <source>
        <strain evidence="6 7">AG-B5</strain>
    </source>
</reference>
<feature type="signal peptide" evidence="4">
    <location>
        <begin position="1"/>
        <end position="18"/>
    </location>
</feature>
<dbReference type="Proteomes" id="UP001479436">
    <property type="component" value="Unassembled WGS sequence"/>
</dbReference>
<dbReference type="PANTHER" id="PTHR40633:SF1">
    <property type="entry name" value="GPI ANCHORED SERINE-THREONINE RICH PROTEIN (AFU_ORTHOLOGUE AFUA_1G03630)"/>
    <property type="match status" value="1"/>
</dbReference>
<evidence type="ECO:0000256" key="1">
    <source>
        <dbReference type="ARBA" id="ARBA00022729"/>
    </source>
</evidence>
<evidence type="ECO:0000256" key="4">
    <source>
        <dbReference type="SAM" id="SignalP"/>
    </source>
</evidence>
<name>A0ABR2WU48_9FUNG</name>
<keyword evidence="3" id="KW-0472">Membrane</keyword>
<comment type="caution">
    <text evidence="6">The sequence shown here is derived from an EMBL/GenBank/DDBJ whole genome shotgun (WGS) entry which is preliminary data.</text>
</comment>
<evidence type="ECO:0000256" key="2">
    <source>
        <dbReference type="SAM" id="MobiDB-lite"/>
    </source>
</evidence>
<evidence type="ECO:0000313" key="6">
    <source>
        <dbReference type="EMBL" id="KAK9765060.1"/>
    </source>
</evidence>
<evidence type="ECO:0000259" key="5">
    <source>
        <dbReference type="Pfam" id="PF10342"/>
    </source>
</evidence>
<organism evidence="6 7">
    <name type="scientific">Basidiobolus ranarum</name>
    <dbReference type="NCBI Taxonomy" id="34480"/>
    <lineage>
        <taxon>Eukaryota</taxon>
        <taxon>Fungi</taxon>
        <taxon>Fungi incertae sedis</taxon>
        <taxon>Zoopagomycota</taxon>
        <taxon>Entomophthoromycotina</taxon>
        <taxon>Basidiobolomycetes</taxon>
        <taxon>Basidiobolales</taxon>
        <taxon>Basidiobolaceae</taxon>
        <taxon>Basidiobolus</taxon>
    </lineage>
</organism>
<evidence type="ECO:0000313" key="7">
    <source>
        <dbReference type="Proteomes" id="UP001479436"/>
    </source>
</evidence>
<keyword evidence="1 4" id="KW-0732">Signal</keyword>
<gene>
    <name evidence="6" type="ORF">K7432_006904</name>
</gene>
<keyword evidence="7" id="KW-1185">Reference proteome</keyword>
<protein>
    <recommendedName>
        <fullName evidence="5">Yeast cell wall synthesis Kre9/Knh1-like N-terminal domain-containing protein</fullName>
    </recommendedName>
</protein>
<sequence length="207" mass="21375">MLFTFLTSVALLANSAFAGYYITQPVDGTRWVPGTNVTVSWTESNEPVTANTFDITLMFGKAENLAEVSTLVKGLSGKTGTYKWKVPENLSAGPQYAIRIGSGSDAFYSHFFSIEASKLSSTSGKPTTTGAFGINSVSDAPSPTGASSVSSSSTAVRSSPASTLSSTPTAAIADAKVPTAMNGSTINLGASIFVTLIPAVVVSYMSR</sequence>
<proteinExistence type="predicted"/>
<feature type="chain" id="PRO_5046539757" description="Yeast cell wall synthesis Kre9/Knh1-like N-terminal domain-containing protein" evidence="4">
    <location>
        <begin position="19"/>
        <end position="207"/>
    </location>
</feature>
<dbReference type="InterPro" id="IPR052982">
    <property type="entry name" value="SRP1/TIP1-like"/>
</dbReference>
<evidence type="ECO:0000256" key="3">
    <source>
        <dbReference type="SAM" id="Phobius"/>
    </source>
</evidence>
<keyword evidence="3" id="KW-1133">Transmembrane helix</keyword>
<feature type="domain" description="Yeast cell wall synthesis Kre9/Knh1-like N-terminal" evidence="5">
    <location>
        <begin position="25"/>
        <end position="114"/>
    </location>
</feature>
<keyword evidence="3" id="KW-0812">Transmembrane</keyword>
<accession>A0ABR2WU48</accession>
<feature type="transmembrane region" description="Helical" evidence="3">
    <location>
        <begin position="186"/>
        <end position="205"/>
    </location>
</feature>
<dbReference type="Pfam" id="PF10342">
    <property type="entry name" value="Kre9_KNH"/>
    <property type="match status" value="1"/>
</dbReference>
<feature type="region of interest" description="Disordered" evidence="2">
    <location>
        <begin position="143"/>
        <end position="167"/>
    </location>
</feature>
<dbReference type="EMBL" id="JASJQH010000322">
    <property type="protein sequence ID" value="KAK9765060.1"/>
    <property type="molecule type" value="Genomic_DNA"/>
</dbReference>
<dbReference type="PANTHER" id="PTHR40633">
    <property type="entry name" value="MATRIX PROTEIN, PUTATIVE (AFU_ORTHOLOGUE AFUA_8G05410)-RELATED"/>
    <property type="match status" value="1"/>
</dbReference>